<evidence type="ECO:0000313" key="1">
    <source>
        <dbReference type="EMBL" id="VAV98340.1"/>
    </source>
</evidence>
<accession>A0A3B0RXQ0</accession>
<dbReference type="EMBL" id="UOEC01000152">
    <property type="protein sequence ID" value="VAV98340.1"/>
    <property type="molecule type" value="Genomic_DNA"/>
</dbReference>
<organism evidence="1">
    <name type="scientific">hydrothermal vent metagenome</name>
    <dbReference type="NCBI Taxonomy" id="652676"/>
    <lineage>
        <taxon>unclassified sequences</taxon>
        <taxon>metagenomes</taxon>
        <taxon>ecological metagenomes</taxon>
    </lineage>
</organism>
<dbReference type="PROSITE" id="PS51257">
    <property type="entry name" value="PROKAR_LIPOPROTEIN"/>
    <property type="match status" value="1"/>
</dbReference>
<dbReference type="Gene3D" id="3.30.160.150">
    <property type="entry name" value="Lipoprotein like domain"/>
    <property type="match status" value="1"/>
</dbReference>
<name>A0A3B0RXQ0_9ZZZZ</name>
<protein>
    <recommendedName>
        <fullName evidence="2">LPS-assembly lipoprotein</fullName>
    </recommendedName>
</protein>
<gene>
    <name evidence="1" type="ORF">MNBD_ALPHA08-1725</name>
</gene>
<proteinExistence type="predicted"/>
<evidence type="ECO:0008006" key="2">
    <source>
        <dbReference type="Google" id="ProtNLM"/>
    </source>
</evidence>
<reference evidence="1" key="1">
    <citation type="submission" date="2018-06" db="EMBL/GenBank/DDBJ databases">
        <authorList>
            <person name="Zhirakovskaya E."/>
        </authorList>
    </citation>
    <scope>NUCLEOTIDE SEQUENCE</scope>
</reference>
<sequence length="165" mass="18030">MSFQKLVLVGLAVSLGACGYQPLYGTSTSGSRVSTQLSSIAVEPQNTRTGQLIRNEILASIGNSSGKFSKYRLAFTPTTNDENTVRTFGSDELRRSYQLSVKYTLSDTANGKVVHKGNTFARVSYDKTAAPFADYQAQINAQERAAKEVGNDIRTRLAAFFATRR</sequence>
<dbReference type="AlphaFoldDB" id="A0A3B0RXQ0"/>